<dbReference type="Pfam" id="PF12728">
    <property type="entry name" value="HTH_17"/>
    <property type="match status" value="1"/>
</dbReference>
<dbReference type="SUPFAM" id="SSF53850">
    <property type="entry name" value="Periplasmic binding protein-like II"/>
    <property type="match status" value="1"/>
</dbReference>
<accession>W0DFX0</accession>
<evidence type="ECO:0000313" key="3">
    <source>
        <dbReference type="EMBL" id="AHE97246.1"/>
    </source>
</evidence>
<dbReference type="STRING" id="713585.THITH_02050"/>
<dbReference type="InterPro" id="IPR041657">
    <property type="entry name" value="HTH_17"/>
</dbReference>
<organism evidence="3 4">
    <name type="scientific">Thioalkalivibrio paradoxus ARh 1</name>
    <dbReference type="NCBI Taxonomy" id="713585"/>
    <lineage>
        <taxon>Bacteria</taxon>
        <taxon>Pseudomonadati</taxon>
        <taxon>Pseudomonadota</taxon>
        <taxon>Gammaproteobacteria</taxon>
        <taxon>Chromatiales</taxon>
        <taxon>Ectothiorhodospiraceae</taxon>
        <taxon>Thioalkalivibrio</taxon>
    </lineage>
</organism>
<dbReference type="InterPro" id="IPR024370">
    <property type="entry name" value="PBP_domain"/>
</dbReference>
<dbReference type="AlphaFoldDB" id="W0DFX0"/>
<feature type="domain" description="PBP" evidence="1">
    <location>
        <begin position="86"/>
        <end position="269"/>
    </location>
</feature>
<dbReference type="PANTHER" id="PTHR38431">
    <property type="entry name" value="BLL2305 PROTEIN"/>
    <property type="match status" value="1"/>
</dbReference>
<reference evidence="3 4" key="1">
    <citation type="submission" date="2013-12" db="EMBL/GenBank/DDBJ databases">
        <authorList>
            <consortium name="DOE Joint Genome Institute"/>
            <person name="Muyzer G."/>
            <person name="Huntemann M."/>
            <person name="Han J."/>
            <person name="Chen A."/>
            <person name="Kyrpides N."/>
            <person name="Mavromatis K."/>
            <person name="Markowitz V."/>
            <person name="Palaniappan K."/>
            <person name="Ivanova N."/>
            <person name="Schaumberg A."/>
            <person name="Pati A."/>
            <person name="Liolios K."/>
            <person name="Nordberg H.P."/>
            <person name="Cantor M.N."/>
            <person name="Hua S.X."/>
            <person name="Woyke T."/>
        </authorList>
    </citation>
    <scope>NUCLEOTIDE SEQUENCE [LARGE SCALE GENOMIC DNA]</scope>
    <source>
        <strain evidence="3 4">ARh 1</strain>
    </source>
</reference>
<dbReference type="SUPFAM" id="SSF46955">
    <property type="entry name" value="Putative DNA-binding domain"/>
    <property type="match status" value="1"/>
</dbReference>
<dbReference type="PANTHER" id="PTHR38431:SF1">
    <property type="entry name" value="BLL2305 PROTEIN"/>
    <property type="match status" value="1"/>
</dbReference>
<dbReference type="RefSeq" id="WP_006746187.1">
    <property type="nucleotide sequence ID" value="NZ_CP007029.1"/>
</dbReference>
<dbReference type="GO" id="GO:0003677">
    <property type="term" value="F:DNA binding"/>
    <property type="evidence" value="ECO:0007669"/>
    <property type="project" value="UniProtKB-KW"/>
</dbReference>
<dbReference type="KEGG" id="tti:THITH_02050"/>
<dbReference type="HOGENOM" id="CLU_053344_1_0_6"/>
<dbReference type="NCBIfam" id="TIGR01764">
    <property type="entry name" value="excise"/>
    <property type="match status" value="1"/>
</dbReference>
<keyword evidence="4" id="KW-1185">Reference proteome</keyword>
<feature type="domain" description="Helix-turn-helix" evidence="2">
    <location>
        <begin position="9"/>
        <end position="57"/>
    </location>
</feature>
<dbReference type="InterPro" id="IPR009061">
    <property type="entry name" value="DNA-bd_dom_put_sf"/>
</dbReference>
<proteinExistence type="predicted"/>
<dbReference type="EMBL" id="CP007029">
    <property type="protein sequence ID" value="AHE97246.1"/>
    <property type="molecule type" value="Genomic_DNA"/>
</dbReference>
<dbReference type="Pfam" id="PF12727">
    <property type="entry name" value="PBP_like"/>
    <property type="match status" value="1"/>
</dbReference>
<evidence type="ECO:0000313" key="4">
    <source>
        <dbReference type="Proteomes" id="UP000005289"/>
    </source>
</evidence>
<gene>
    <name evidence="3" type="ORF">THITH_02050</name>
</gene>
<protein>
    <submittedName>
        <fullName evidence="3">DNA-binding protein</fullName>
    </submittedName>
</protein>
<evidence type="ECO:0000259" key="1">
    <source>
        <dbReference type="Pfam" id="PF12727"/>
    </source>
</evidence>
<sequence length="296" mass="32454">MNMQSCPEMMTTAEVAAYLRLGERKVYDLVREGVIPCVRITGKLLFPRKAIDLWLMNHLESDAPLGADTPAVLAGSHDPLLEWAVRESGSGLALLLNGSGDGIHRLIANEAQAIGFHLVHEDGSWNDPARCGLGGLRDLVTIEWARRNQGLIVASGNPLGITDIPSLARAEVRVVRRPEGTGADVLLRDLLRQAGLEVTDLRVLAHRALTHDDLALEVRGGNADCGVGVEAAARRHGLDFIPLCQERFDLGMRRRAYFQPSLQALFRFARTERFQRQAAALGGYDLSNHGEVRYNA</sequence>
<dbReference type="Proteomes" id="UP000005289">
    <property type="component" value="Chromosome"/>
</dbReference>
<name>W0DFX0_9GAMM</name>
<dbReference type="InterPro" id="IPR010093">
    <property type="entry name" value="SinI_DNA-bd"/>
</dbReference>
<keyword evidence="3" id="KW-0238">DNA-binding</keyword>
<evidence type="ECO:0000259" key="2">
    <source>
        <dbReference type="Pfam" id="PF12728"/>
    </source>
</evidence>